<evidence type="ECO:0000313" key="1">
    <source>
        <dbReference type="EMBL" id="KXU10947.1"/>
    </source>
</evidence>
<reference evidence="1 2" key="1">
    <citation type="submission" date="2016-01" db="EMBL/GenBank/DDBJ databases">
        <title>Highly variable Streptococcus oralis are common among viridans streptococci isolated from primates.</title>
        <authorList>
            <person name="Denapaite D."/>
            <person name="Rieger M."/>
            <person name="Koendgen S."/>
            <person name="Brueckner R."/>
            <person name="Ochigava I."/>
            <person name="Kappeler P."/>
            <person name="Maetz-Rensing K."/>
            <person name="Leendertz F."/>
            <person name="Hakenbeck R."/>
        </authorList>
    </citation>
    <scope>NUCLEOTIDE SEQUENCE [LARGE SCALE GENOMIC DNA]</scope>
    <source>
        <strain evidence="1 2">DD22</strain>
    </source>
</reference>
<name>A0A139R873_STRMT</name>
<gene>
    <name evidence="1" type="ORF">SMIDD22_01751</name>
</gene>
<comment type="caution">
    <text evidence="1">The sequence shown here is derived from an EMBL/GenBank/DDBJ whole genome shotgun (WGS) entry which is preliminary data.</text>
</comment>
<dbReference type="EMBL" id="LQZD01000428">
    <property type="protein sequence ID" value="KXU10947.1"/>
    <property type="molecule type" value="Genomic_DNA"/>
</dbReference>
<protein>
    <submittedName>
        <fullName evidence="1">Phage protein</fullName>
    </submittedName>
</protein>
<organism evidence="1 2">
    <name type="scientific">Streptococcus mitis</name>
    <dbReference type="NCBI Taxonomy" id="28037"/>
    <lineage>
        <taxon>Bacteria</taxon>
        <taxon>Bacillati</taxon>
        <taxon>Bacillota</taxon>
        <taxon>Bacilli</taxon>
        <taxon>Lactobacillales</taxon>
        <taxon>Streptococcaceae</taxon>
        <taxon>Streptococcus</taxon>
        <taxon>Streptococcus mitis group</taxon>
    </lineage>
</organism>
<dbReference type="AlphaFoldDB" id="A0A139R873"/>
<proteinExistence type="predicted"/>
<evidence type="ECO:0000313" key="2">
    <source>
        <dbReference type="Proteomes" id="UP000070779"/>
    </source>
</evidence>
<accession>A0A139R873</accession>
<dbReference type="Proteomes" id="UP000070779">
    <property type="component" value="Unassembled WGS sequence"/>
</dbReference>
<sequence>MIDQIQKKIQGIYGWTVKNAEIIAPPHDLPDAVKDRVAYFRDMAEDGMTFMGIMECIFADKKPESYDFGATKDWLPMSQEFNYWVGNAYNIAQMEIAVYLIYGVRKEENND</sequence>
<dbReference type="PATRIC" id="fig|28037.238.peg.2076"/>